<dbReference type="VEuPathDB" id="FungiDB:RhiirFUN_026212"/>
<organism evidence="1 2">
    <name type="scientific">Rhizophagus irregularis</name>
    <dbReference type="NCBI Taxonomy" id="588596"/>
    <lineage>
        <taxon>Eukaryota</taxon>
        <taxon>Fungi</taxon>
        <taxon>Fungi incertae sedis</taxon>
        <taxon>Mucoromycota</taxon>
        <taxon>Glomeromycotina</taxon>
        <taxon>Glomeromycetes</taxon>
        <taxon>Glomerales</taxon>
        <taxon>Glomeraceae</taxon>
        <taxon>Rhizophagus</taxon>
    </lineage>
</organism>
<dbReference type="AlphaFoldDB" id="A0A2I1H000"/>
<keyword evidence="2" id="KW-1185">Reference proteome</keyword>
<dbReference type="EMBL" id="LLXI01001159">
    <property type="protein sequence ID" value="PKY52208.1"/>
    <property type="molecule type" value="Genomic_DNA"/>
</dbReference>
<gene>
    <name evidence="1" type="ORF">RhiirA4_469696</name>
</gene>
<sequence>MDLGKAHFYGVFTEITDANGRFGSVSVLKPRFSAETELTAKPTDKTELQNRSQNYCKIE</sequence>
<accession>A0A2I1H000</accession>
<dbReference type="Proteomes" id="UP000234323">
    <property type="component" value="Unassembled WGS sequence"/>
</dbReference>
<comment type="caution">
    <text evidence="1">The sequence shown here is derived from an EMBL/GenBank/DDBJ whole genome shotgun (WGS) entry which is preliminary data.</text>
</comment>
<reference evidence="1 2" key="1">
    <citation type="submission" date="2015-10" db="EMBL/GenBank/DDBJ databases">
        <title>Genome analyses suggest a sexual origin of heterokaryosis in a supposedly ancient asexual fungus.</title>
        <authorList>
            <person name="Ropars J."/>
            <person name="Sedzielewska K."/>
            <person name="Noel J."/>
            <person name="Charron P."/>
            <person name="Farinelli L."/>
            <person name="Marton T."/>
            <person name="Kruger M."/>
            <person name="Pelin A."/>
            <person name="Brachmann A."/>
            <person name="Corradi N."/>
        </authorList>
    </citation>
    <scope>NUCLEOTIDE SEQUENCE [LARGE SCALE GENOMIC DNA]</scope>
    <source>
        <strain evidence="1 2">A4</strain>
    </source>
</reference>
<name>A0A2I1H000_9GLOM</name>
<evidence type="ECO:0000313" key="2">
    <source>
        <dbReference type="Proteomes" id="UP000234323"/>
    </source>
</evidence>
<protein>
    <submittedName>
        <fullName evidence="1">Uncharacterized protein</fullName>
    </submittedName>
</protein>
<dbReference type="VEuPathDB" id="FungiDB:FUN_007141"/>
<evidence type="ECO:0000313" key="1">
    <source>
        <dbReference type="EMBL" id="PKY52208.1"/>
    </source>
</evidence>
<proteinExistence type="predicted"/>